<keyword evidence="6" id="KW-1185">Reference proteome</keyword>
<reference evidence="5 6" key="1">
    <citation type="submission" date="2021-02" db="EMBL/GenBank/DDBJ databases">
        <title>Safari Cat Assemblies.</title>
        <authorList>
            <person name="Bredemeyer K.R."/>
            <person name="Murphy W.J."/>
        </authorList>
    </citation>
    <scope>NUCLEOTIDE SEQUENCE [LARGE SCALE GENOMIC DNA]</scope>
</reference>
<dbReference type="SUPFAM" id="SSF50729">
    <property type="entry name" value="PH domain-like"/>
    <property type="match status" value="1"/>
</dbReference>
<dbReference type="InterPro" id="IPR050302">
    <property type="entry name" value="Rab_GAP_TBC_domain"/>
</dbReference>
<feature type="compositionally biased region" description="Gly residues" evidence="2">
    <location>
        <begin position="285"/>
        <end position="296"/>
    </location>
</feature>
<evidence type="ECO:0000259" key="3">
    <source>
        <dbReference type="PROSITE" id="PS50003"/>
    </source>
</evidence>
<feature type="domain" description="PH" evidence="3">
    <location>
        <begin position="318"/>
        <end position="423"/>
    </location>
</feature>
<dbReference type="PANTHER" id="PTHR47219">
    <property type="entry name" value="RAB GTPASE-ACTIVATING PROTEIN 1-LIKE"/>
    <property type="match status" value="1"/>
</dbReference>
<feature type="region of interest" description="Disordered" evidence="2">
    <location>
        <begin position="204"/>
        <end position="312"/>
    </location>
</feature>
<dbReference type="PROSITE" id="PS50003">
    <property type="entry name" value="PH_DOMAIN"/>
    <property type="match status" value="1"/>
</dbReference>
<protein>
    <recommendedName>
        <fullName evidence="7">TBC1 domain family member 2B</fullName>
    </recommendedName>
</protein>
<feature type="region of interest" description="Disordered" evidence="2">
    <location>
        <begin position="737"/>
        <end position="757"/>
    </location>
</feature>
<feature type="compositionally biased region" description="Low complexity" evidence="2">
    <location>
        <begin position="204"/>
        <end position="220"/>
    </location>
</feature>
<dbReference type="GeneTree" id="ENSGT00940000157737"/>
<dbReference type="PANTHER" id="PTHR47219:SF20">
    <property type="entry name" value="TBC1 DOMAIN FAMILY MEMBER 2B"/>
    <property type="match status" value="1"/>
</dbReference>
<gene>
    <name evidence="5" type="primary">KCNQ2</name>
</gene>
<keyword evidence="1" id="KW-0175">Coiled coil</keyword>
<feature type="coiled-coil region" evidence="1">
    <location>
        <begin position="763"/>
        <end position="811"/>
    </location>
</feature>
<sequence length="1399" mass="155477">MSGWLSSLFPETGGALPISEGSAVRLLLSLLTDLCKKTRKEDGAVFALSWPFQKLAITFLFQRKCTWHTCSTGLRCTTVTRRCRCYISTDCSLSCTWKPGHPHPRPPPASARFFSDPTLCLCVFFSLYTRALGPRCRHRQGLVVSHASSVLAAAGLQGSGLYRAAPPSATVPQAGAPPPPTPAVGRLPAPCPLPQVLRPPGEWRAQAARGRCRGPRAPAQDASSPQGRVGDRHARWRSRPRDGVGGGGGGGELQVPGGLARPRAVRSGGAGRAGAARGRADGGARSRGGGGGGGGWAAMPGPGARAEEEEREGAAAGPARLCGYLQKLSGKGPLRGYRSRWFVFDARRCYLYYFKSPQDALPLGHLDIADACFSYQGPDDAAEPGAEPPAHFQVHSAGAVTVLKAPNRQLMAYWLQELQQKRWEYCNGLDAATWDSRASPAPGDFSQGLVARDNSDVIYPHPDASAEKARNVLAVETAPGELEQAAHQPAAGHPNSSNFSFKQWGTELKNSMSSFRPGRGHGESRKSVFYTNEEWELLDPNPKDLEESMVQEERRKQAPEGNKGGTSSGFPFDFGRIPYKGKRPLRDMIGSYKNRHVSGDPSAEGPQSSGGVGKPAPETQLQSQQEELERLKKDLSSQKELVRLLQQTVRSSQYDKYFASSRLSEGVPKDALDLLHRKDDQILGLSGQLERLTLERESLQQEVRTLKGKVGELSEQLGMLVETIQAKDEVIMKLSRQLSESEDSTSSPTGVPGSPAGREQLELDRLKDSLQGYKTQNKFLNKEILELSALRRNAERRERDLMAKYSSLEAKLCQIESKYLILLQEMKTPVCSEEQGPSREVIAQLLEDALQVEGPEQPEQAFVKPRLVSEYDIYGFRTVPEDDEEEKLVAKVRALDLKTLHLTENQEVSTGVKWENYFASTMTREMARSPELKSLIRAGIPHEHRSKVWKWCVDLHARKFKGSTEPGYFQTLLQKALEKQNPASKQIELDLLRTLPNNKHYSCPTSEGIQKLRNVLLAFSWRNPDIGYCQGLNRLVAVALLYLEQEDAFWCLVTIVEVFMPRDYYTKTLLGSQVDQRVFRDLLSEKLPRLHSHLEQHKVDYTLITFNWFLVVFVDSVVSDVLFKIWDSFLYEGPKVIFRFALALFKYKEEEILRLQDSMSIFKYLRHFTRTVLDARRLIGISFGDLNPFPLRQIRNRRAYHLEKVRLELTELEAIREDFLRERDASPDKERCILKMWMGPRFPLYVAGVVVSGSGWPGCAAASRRSSEAGSWCESRGVGGMGQGCWPLGVRRAGAELGLVRTGQDGSVAPEPQGPERRPLLPPPPGGQRPDGGPQHRPRAPAGWVSWRHFLPKRVYHGQGDSLNVLGGAPASLHVDVFLFHGLNTLILLYIFSLQFIFL</sequence>
<dbReference type="Gene3D" id="2.30.29.30">
    <property type="entry name" value="Pleckstrin-homology domain (PH domain)/Phosphotyrosine-binding domain (PTB)"/>
    <property type="match status" value="1"/>
</dbReference>
<dbReference type="InterPro" id="IPR001849">
    <property type="entry name" value="PH_domain"/>
</dbReference>
<feature type="region of interest" description="Disordered" evidence="2">
    <location>
        <begin position="1303"/>
        <end position="1339"/>
    </location>
</feature>
<dbReference type="Gene3D" id="1.10.8.270">
    <property type="entry name" value="putative rabgap domain of human tbc1 domain family member 14 like domains"/>
    <property type="match status" value="1"/>
</dbReference>
<dbReference type="Gene3D" id="1.10.287.1490">
    <property type="match status" value="1"/>
</dbReference>
<feature type="compositionally biased region" description="Low complexity" evidence="2">
    <location>
        <begin position="744"/>
        <end position="755"/>
    </location>
</feature>
<evidence type="ECO:0000259" key="4">
    <source>
        <dbReference type="PROSITE" id="PS50086"/>
    </source>
</evidence>
<dbReference type="InterPro" id="IPR011993">
    <property type="entry name" value="PH-like_dom_sf"/>
</dbReference>
<feature type="region of interest" description="Disordered" evidence="2">
    <location>
        <begin position="539"/>
        <end position="577"/>
    </location>
</feature>
<dbReference type="InterPro" id="IPR035969">
    <property type="entry name" value="Rab-GAP_TBC_sf"/>
</dbReference>
<organism evidence="5 6">
    <name type="scientific">Felis catus</name>
    <name type="common">Cat</name>
    <name type="synonym">Felis silvestris catus</name>
    <dbReference type="NCBI Taxonomy" id="9685"/>
    <lineage>
        <taxon>Eukaryota</taxon>
        <taxon>Metazoa</taxon>
        <taxon>Chordata</taxon>
        <taxon>Craniata</taxon>
        <taxon>Vertebrata</taxon>
        <taxon>Euteleostomi</taxon>
        <taxon>Mammalia</taxon>
        <taxon>Eutheria</taxon>
        <taxon>Laurasiatheria</taxon>
        <taxon>Carnivora</taxon>
        <taxon>Feliformia</taxon>
        <taxon>Felidae</taxon>
        <taxon>Felinae</taxon>
        <taxon>Felis</taxon>
    </lineage>
</organism>
<evidence type="ECO:0000256" key="2">
    <source>
        <dbReference type="SAM" id="MobiDB-lite"/>
    </source>
</evidence>
<dbReference type="SMART" id="SM00164">
    <property type="entry name" value="TBC"/>
    <property type="match status" value="1"/>
</dbReference>
<evidence type="ECO:0000313" key="6">
    <source>
        <dbReference type="Proteomes" id="UP000823872"/>
    </source>
</evidence>
<evidence type="ECO:0000256" key="1">
    <source>
        <dbReference type="SAM" id="Coils"/>
    </source>
</evidence>
<dbReference type="PROSITE" id="PS50086">
    <property type="entry name" value="TBC_RABGAP"/>
    <property type="match status" value="1"/>
</dbReference>
<feature type="coiled-coil region" evidence="1">
    <location>
        <begin position="682"/>
        <end position="716"/>
    </location>
</feature>
<dbReference type="Pfam" id="PF00169">
    <property type="entry name" value="PH"/>
    <property type="match status" value="1"/>
</dbReference>
<feature type="region of interest" description="Disordered" evidence="2">
    <location>
        <begin position="592"/>
        <end position="627"/>
    </location>
</feature>
<dbReference type="SMART" id="SM00233">
    <property type="entry name" value="PH"/>
    <property type="match status" value="1"/>
</dbReference>
<dbReference type="SUPFAM" id="SSF47923">
    <property type="entry name" value="Ypt/Rab-GAP domain of gyp1p"/>
    <property type="match status" value="2"/>
</dbReference>
<dbReference type="InterPro" id="IPR000195">
    <property type="entry name" value="Rab-GAP-TBC_dom"/>
</dbReference>
<reference evidence="5" key="3">
    <citation type="submission" date="2025-09" db="UniProtKB">
        <authorList>
            <consortium name="Ensembl"/>
        </authorList>
    </citation>
    <scope>IDENTIFICATION</scope>
    <source>
        <strain evidence="5">breed Abyssinian</strain>
    </source>
</reference>
<dbReference type="Ensembl" id="ENSFCTT00005058740.1">
    <property type="protein sequence ID" value="ENSFCTP00005043136.1"/>
    <property type="gene ID" value="ENSFCTG00005020253.1"/>
</dbReference>
<dbReference type="Gene3D" id="1.10.472.80">
    <property type="entry name" value="Ypt/Rab-GAP domain of gyp1p, domain 3"/>
    <property type="match status" value="1"/>
</dbReference>
<evidence type="ECO:0000313" key="5">
    <source>
        <dbReference type="Ensembl" id="ENSFCTP00005043136.1"/>
    </source>
</evidence>
<dbReference type="Pfam" id="PF00566">
    <property type="entry name" value="RabGAP-TBC"/>
    <property type="match status" value="1"/>
</dbReference>
<evidence type="ECO:0008006" key="7">
    <source>
        <dbReference type="Google" id="ProtNLM"/>
    </source>
</evidence>
<feature type="compositionally biased region" description="Gly residues" evidence="2">
    <location>
        <begin position="243"/>
        <end position="252"/>
    </location>
</feature>
<feature type="compositionally biased region" description="Basic and acidic residues" evidence="2">
    <location>
        <begin position="541"/>
        <end position="558"/>
    </location>
</feature>
<reference evidence="5" key="2">
    <citation type="submission" date="2025-08" db="UniProtKB">
        <authorList>
            <consortium name="Ensembl"/>
        </authorList>
    </citation>
    <scope>IDENTIFICATION</scope>
    <source>
        <strain evidence="5">breed Abyssinian</strain>
    </source>
</reference>
<feature type="domain" description="Rab-GAP TBC" evidence="4">
    <location>
        <begin position="939"/>
        <end position="1133"/>
    </location>
</feature>
<dbReference type="CDD" id="cd01265">
    <property type="entry name" value="PH_TBC1D2A"/>
    <property type="match status" value="1"/>
</dbReference>
<name>A0ABI7ZAA3_FELCA</name>
<accession>A0ABI7ZAA3</accession>
<proteinExistence type="predicted"/>
<dbReference type="Proteomes" id="UP000823872">
    <property type="component" value="Chromosome B3"/>
</dbReference>
<feature type="compositionally biased region" description="Low complexity" evidence="2">
    <location>
        <begin position="253"/>
        <end position="277"/>
    </location>
</feature>